<protein>
    <recommendedName>
        <fullName evidence="3">Imelysin-like domain-containing protein</fullName>
    </recommendedName>
</protein>
<keyword evidence="5" id="KW-1185">Reference proteome</keyword>
<gene>
    <name evidence="4" type="ORF">NIES1031_11145</name>
</gene>
<feature type="domain" description="Imelysin-like" evidence="3">
    <location>
        <begin position="46"/>
        <end position="348"/>
    </location>
</feature>
<name>A0A1U7HSE3_9CHRO</name>
<dbReference type="Gene3D" id="1.20.1420.20">
    <property type="entry name" value="M75 peptidase, HXXE motif"/>
    <property type="match status" value="1"/>
</dbReference>
<evidence type="ECO:0000313" key="5">
    <source>
        <dbReference type="Proteomes" id="UP000185984"/>
    </source>
</evidence>
<comment type="caution">
    <text evidence="4">The sequence shown here is derived from an EMBL/GenBank/DDBJ whole genome shotgun (WGS) entry which is preliminary data.</text>
</comment>
<dbReference type="CDD" id="cd14658">
    <property type="entry name" value="Imelysin-like_IrpA"/>
    <property type="match status" value="1"/>
</dbReference>
<dbReference type="GO" id="GO:0030313">
    <property type="term" value="C:cell envelope"/>
    <property type="evidence" value="ECO:0007669"/>
    <property type="project" value="UniProtKB-SubCell"/>
</dbReference>
<dbReference type="EMBL" id="MRCC01000008">
    <property type="protein sequence ID" value="OKH26455.1"/>
    <property type="molecule type" value="Genomic_DNA"/>
</dbReference>
<proteinExistence type="predicted"/>
<comment type="subcellular location">
    <subcellularLocation>
        <location evidence="1">Cell envelope</location>
    </subcellularLocation>
</comment>
<organism evidence="4 5">
    <name type="scientific">Chroogloeocystis siderophila 5.2 s.c.1</name>
    <dbReference type="NCBI Taxonomy" id="247279"/>
    <lineage>
        <taxon>Bacteria</taxon>
        <taxon>Bacillati</taxon>
        <taxon>Cyanobacteriota</taxon>
        <taxon>Cyanophyceae</taxon>
        <taxon>Oscillatoriophycideae</taxon>
        <taxon>Chroococcales</taxon>
        <taxon>Chroococcaceae</taxon>
        <taxon>Chroogloeocystis</taxon>
    </lineage>
</organism>
<dbReference type="Proteomes" id="UP000185984">
    <property type="component" value="Unassembled WGS sequence"/>
</dbReference>
<dbReference type="InterPro" id="IPR034982">
    <property type="entry name" value="Imelysin-like_IrpA"/>
</dbReference>
<dbReference type="InterPro" id="IPR018976">
    <property type="entry name" value="Imelysin-like"/>
</dbReference>
<evidence type="ECO:0000256" key="2">
    <source>
        <dbReference type="ARBA" id="ARBA00022729"/>
    </source>
</evidence>
<dbReference type="InterPro" id="IPR038352">
    <property type="entry name" value="Imelysin_sf"/>
</dbReference>
<accession>A0A1U7HSE3</accession>
<dbReference type="AlphaFoldDB" id="A0A1U7HSE3"/>
<evidence type="ECO:0000259" key="3">
    <source>
        <dbReference type="Pfam" id="PF09375"/>
    </source>
</evidence>
<evidence type="ECO:0000256" key="1">
    <source>
        <dbReference type="ARBA" id="ARBA00004196"/>
    </source>
</evidence>
<dbReference type="STRING" id="247279.NIES1031_11145"/>
<sequence length="359" mass="39486">MLLSASACQNQTSTIANTTSNTTSAQSNSQFRDRQIVSDFADQVVIPTYQLFAQKAVQLSNAIESFVQEPNNQTLTAARNAWRDARSPWEQSESFTFGPADSLGYDAALDSWPVNETDLTAVLQSNDPLTVETIQKRQDTEKGFHAIEFLLFGTQNNKKVSDFNQRELEYLQALGKDFNRVANELVASWTTGVENQPAYREVLATAGESSNSNYPTLPSGAAEIVQGTIDSLDEVANEKIGEPLAQKDTKLLESRFSFHTLEDLKSNVKGAENVYLGRFPDANTDGKGISNFIAQVNPDLDARIKSQFQSSITALEKIPAPLETAMANPQAVQQIQAAQTAIDNLQQTMRQEVLPLVQN</sequence>
<evidence type="ECO:0000313" key="4">
    <source>
        <dbReference type="EMBL" id="OKH26455.1"/>
    </source>
</evidence>
<keyword evidence="2" id="KW-0732">Signal</keyword>
<dbReference type="Pfam" id="PF09375">
    <property type="entry name" value="Peptidase_M75"/>
    <property type="match status" value="1"/>
</dbReference>
<reference evidence="4 5" key="1">
    <citation type="submission" date="2016-11" db="EMBL/GenBank/DDBJ databases">
        <title>Draft Genome Sequences of Nine Cyanobacterial Strains from Diverse Habitats.</title>
        <authorList>
            <person name="Zhu T."/>
            <person name="Hou S."/>
            <person name="Lu X."/>
            <person name="Hess W.R."/>
        </authorList>
    </citation>
    <scope>NUCLEOTIDE SEQUENCE [LARGE SCALE GENOMIC DNA]</scope>
    <source>
        <strain evidence="4 5">5.2 s.c.1</strain>
    </source>
</reference>